<evidence type="ECO:0000313" key="2">
    <source>
        <dbReference type="Proteomes" id="UP000265520"/>
    </source>
</evidence>
<dbReference type="EMBL" id="LXQA010046360">
    <property type="protein sequence ID" value="MCI01523.1"/>
    <property type="molecule type" value="Genomic_DNA"/>
</dbReference>
<keyword evidence="2" id="KW-1185">Reference proteome</keyword>
<name>A0A392NNX8_9FABA</name>
<protein>
    <submittedName>
        <fullName evidence="1">Hydroxyacylglutathione hydrolase</fullName>
    </submittedName>
</protein>
<feature type="non-terminal residue" evidence="1">
    <location>
        <position position="1"/>
    </location>
</feature>
<dbReference type="PANTHER" id="PTHR11935:SF94">
    <property type="entry name" value="TENZING NORGAY, ISOFORM C"/>
    <property type="match status" value="1"/>
</dbReference>
<dbReference type="InterPro" id="IPR036866">
    <property type="entry name" value="RibonucZ/Hydroxyglut_hydro"/>
</dbReference>
<proteinExistence type="predicted"/>
<evidence type="ECO:0000313" key="1">
    <source>
        <dbReference type="EMBL" id="MCI01523.1"/>
    </source>
</evidence>
<dbReference type="Gene3D" id="3.60.15.10">
    <property type="entry name" value="Ribonuclease Z/Hydroxyacylglutathione hydrolase-like"/>
    <property type="match status" value="1"/>
</dbReference>
<accession>A0A392NNX8</accession>
<keyword evidence="1" id="KW-0378">Hydrolase</keyword>
<dbReference type="SUPFAM" id="SSF56281">
    <property type="entry name" value="Metallo-hydrolase/oxidoreductase"/>
    <property type="match status" value="1"/>
</dbReference>
<sequence>IVDETTKEAAAVDPVEPEKVLEASNSLGLTLKFVLTTHHHWFVTFSSFTYYHTI</sequence>
<dbReference type="PANTHER" id="PTHR11935">
    <property type="entry name" value="BETA LACTAMASE DOMAIN"/>
    <property type="match status" value="1"/>
</dbReference>
<dbReference type="Proteomes" id="UP000265520">
    <property type="component" value="Unassembled WGS sequence"/>
</dbReference>
<dbReference type="GO" id="GO:0004416">
    <property type="term" value="F:hydroxyacylglutathione hydrolase activity"/>
    <property type="evidence" value="ECO:0007669"/>
    <property type="project" value="TreeGrafter"/>
</dbReference>
<organism evidence="1 2">
    <name type="scientific">Trifolium medium</name>
    <dbReference type="NCBI Taxonomy" id="97028"/>
    <lineage>
        <taxon>Eukaryota</taxon>
        <taxon>Viridiplantae</taxon>
        <taxon>Streptophyta</taxon>
        <taxon>Embryophyta</taxon>
        <taxon>Tracheophyta</taxon>
        <taxon>Spermatophyta</taxon>
        <taxon>Magnoliopsida</taxon>
        <taxon>eudicotyledons</taxon>
        <taxon>Gunneridae</taxon>
        <taxon>Pentapetalae</taxon>
        <taxon>rosids</taxon>
        <taxon>fabids</taxon>
        <taxon>Fabales</taxon>
        <taxon>Fabaceae</taxon>
        <taxon>Papilionoideae</taxon>
        <taxon>50 kb inversion clade</taxon>
        <taxon>NPAAA clade</taxon>
        <taxon>Hologalegina</taxon>
        <taxon>IRL clade</taxon>
        <taxon>Trifolieae</taxon>
        <taxon>Trifolium</taxon>
    </lineage>
</organism>
<dbReference type="AlphaFoldDB" id="A0A392NNX8"/>
<comment type="caution">
    <text evidence="1">The sequence shown here is derived from an EMBL/GenBank/DDBJ whole genome shotgun (WGS) entry which is preliminary data.</text>
</comment>
<reference evidence="1 2" key="1">
    <citation type="journal article" date="2018" name="Front. Plant Sci.">
        <title>Red Clover (Trifolium pratense) and Zigzag Clover (T. medium) - A Picture of Genomic Similarities and Differences.</title>
        <authorList>
            <person name="Dluhosova J."/>
            <person name="Istvanek J."/>
            <person name="Nedelnik J."/>
            <person name="Repkova J."/>
        </authorList>
    </citation>
    <scope>NUCLEOTIDE SEQUENCE [LARGE SCALE GENOMIC DNA]</scope>
    <source>
        <strain evidence="2">cv. 10/8</strain>
        <tissue evidence="1">Leaf</tissue>
    </source>
</reference>